<organism evidence="2 3">
    <name type="scientific">Chionoecetes opilio</name>
    <name type="common">Atlantic snow crab</name>
    <name type="synonym">Cancer opilio</name>
    <dbReference type="NCBI Taxonomy" id="41210"/>
    <lineage>
        <taxon>Eukaryota</taxon>
        <taxon>Metazoa</taxon>
        <taxon>Ecdysozoa</taxon>
        <taxon>Arthropoda</taxon>
        <taxon>Crustacea</taxon>
        <taxon>Multicrustacea</taxon>
        <taxon>Malacostraca</taxon>
        <taxon>Eumalacostraca</taxon>
        <taxon>Eucarida</taxon>
        <taxon>Decapoda</taxon>
        <taxon>Pleocyemata</taxon>
        <taxon>Brachyura</taxon>
        <taxon>Eubrachyura</taxon>
        <taxon>Majoidea</taxon>
        <taxon>Majidae</taxon>
        <taxon>Chionoecetes</taxon>
    </lineage>
</organism>
<feature type="region of interest" description="Disordered" evidence="1">
    <location>
        <begin position="1"/>
        <end position="106"/>
    </location>
</feature>
<evidence type="ECO:0000313" key="3">
    <source>
        <dbReference type="Proteomes" id="UP000770661"/>
    </source>
</evidence>
<feature type="compositionally biased region" description="Polar residues" evidence="1">
    <location>
        <begin position="31"/>
        <end position="42"/>
    </location>
</feature>
<feature type="compositionally biased region" description="Polar residues" evidence="1">
    <location>
        <begin position="56"/>
        <end position="65"/>
    </location>
</feature>
<feature type="compositionally biased region" description="Basic and acidic residues" evidence="1">
    <location>
        <begin position="66"/>
        <end position="82"/>
    </location>
</feature>
<feature type="region of interest" description="Disordered" evidence="1">
    <location>
        <begin position="121"/>
        <end position="142"/>
    </location>
</feature>
<dbReference type="EMBL" id="JACEEZ010003422">
    <property type="protein sequence ID" value="KAG0727394.1"/>
    <property type="molecule type" value="Genomic_DNA"/>
</dbReference>
<feature type="compositionally biased region" description="Polar residues" evidence="1">
    <location>
        <begin position="132"/>
        <end position="142"/>
    </location>
</feature>
<feature type="compositionally biased region" description="Basic and acidic residues" evidence="1">
    <location>
        <begin position="90"/>
        <end position="106"/>
    </location>
</feature>
<evidence type="ECO:0000313" key="2">
    <source>
        <dbReference type="EMBL" id="KAG0727394.1"/>
    </source>
</evidence>
<dbReference type="Proteomes" id="UP000770661">
    <property type="component" value="Unassembled WGS sequence"/>
</dbReference>
<feature type="compositionally biased region" description="Polar residues" evidence="1">
    <location>
        <begin position="1"/>
        <end position="10"/>
    </location>
</feature>
<dbReference type="AlphaFoldDB" id="A0A8J4YUN3"/>
<sequence>MKTGTETIHSNHPRGMGGEDVEGPRDACQTGAATSLTGMSTSRELRLGGGAEDTFRSSSTVSTTDGDIREPEAAGQEARNEEDLPEEWDDLPRPRREHRARSAHDRRTWWRLRDFKALVHHSLRSAKAPPSRQGTSPHISLT</sequence>
<name>A0A8J4YUN3_CHIOP</name>
<accession>A0A8J4YUN3</accession>
<protein>
    <submittedName>
        <fullName evidence="2">Uncharacterized protein</fullName>
    </submittedName>
</protein>
<proteinExistence type="predicted"/>
<gene>
    <name evidence="2" type="ORF">GWK47_034695</name>
</gene>
<comment type="caution">
    <text evidence="2">The sequence shown here is derived from an EMBL/GenBank/DDBJ whole genome shotgun (WGS) entry which is preliminary data.</text>
</comment>
<keyword evidence="3" id="KW-1185">Reference proteome</keyword>
<evidence type="ECO:0000256" key="1">
    <source>
        <dbReference type="SAM" id="MobiDB-lite"/>
    </source>
</evidence>
<reference evidence="2" key="1">
    <citation type="submission" date="2020-07" db="EMBL/GenBank/DDBJ databases">
        <title>The High-quality genome of the commercially important snow crab, Chionoecetes opilio.</title>
        <authorList>
            <person name="Jeong J.-H."/>
            <person name="Ryu S."/>
        </authorList>
    </citation>
    <scope>NUCLEOTIDE SEQUENCE</scope>
    <source>
        <strain evidence="2">MADBK_172401_WGS</strain>
        <tissue evidence="2">Digestive gland</tissue>
    </source>
</reference>